<sequence>MALTPIEITGQARWGVFAAVSRDGQWDYREIAGSLWSVTHVPTGRRYWVTGLDQAREQTGDGTAAAFLAIGKPLPDGKPLAKGEHAAITLELSTADMDRMLTQVQASEPDTVGLATSRIRPRTELGRRMLAGDMTRMLGVVYGHAPTAWLDALRAVRPDLVPPHIAAQAAAC</sequence>
<evidence type="ECO:0000313" key="2">
    <source>
        <dbReference type="Proteomes" id="UP000475532"/>
    </source>
</evidence>
<dbReference type="EMBL" id="JAAGLI010000213">
    <property type="protein sequence ID" value="NEA22666.1"/>
    <property type="molecule type" value="Genomic_DNA"/>
</dbReference>
<protein>
    <submittedName>
        <fullName evidence="1">Uncharacterized protein</fullName>
    </submittedName>
</protein>
<evidence type="ECO:0000313" key="1">
    <source>
        <dbReference type="EMBL" id="NEA22666.1"/>
    </source>
</evidence>
<gene>
    <name evidence="1" type="ORF">G3I70_09190</name>
</gene>
<organism evidence="1 2">
    <name type="scientific">Actinomadura bangladeshensis</name>
    <dbReference type="NCBI Taxonomy" id="453573"/>
    <lineage>
        <taxon>Bacteria</taxon>
        <taxon>Bacillati</taxon>
        <taxon>Actinomycetota</taxon>
        <taxon>Actinomycetes</taxon>
        <taxon>Streptosporangiales</taxon>
        <taxon>Thermomonosporaceae</taxon>
        <taxon>Actinomadura</taxon>
    </lineage>
</organism>
<dbReference type="RefSeq" id="WP_163054493.1">
    <property type="nucleotide sequence ID" value="NZ_JAAGLI010000213.1"/>
</dbReference>
<dbReference type="Proteomes" id="UP000475532">
    <property type="component" value="Unassembled WGS sequence"/>
</dbReference>
<accession>A0A6L9QCC1</accession>
<proteinExistence type="predicted"/>
<comment type="caution">
    <text evidence="1">The sequence shown here is derived from an EMBL/GenBank/DDBJ whole genome shotgun (WGS) entry which is preliminary data.</text>
</comment>
<dbReference type="AlphaFoldDB" id="A0A6L9QCC1"/>
<reference evidence="1 2" key="1">
    <citation type="submission" date="2020-01" db="EMBL/GenBank/DDBJ databases">
        <title>Insect and environment-associated Actinomycetes.</title>
        <authorList>
            <person name="Currrie C."/>
            <person name="Chevrette M."/>
            <person name="Carlson C."/>
            <person name="Stubbendieck R."/>
            <person name="Wendt-Pienkowski E."/>
        </authorList>
    </citation>
    <scope>NUCLEOTIDE SEQUENCE [LARGE SCALE GENOMIC DNA]</scope>
    <source>
        <strain evidence="1 2">SID10258</strain>
    </source>
</reference>
<name>A0A6L9QCC1_9ACTN</name>